<name>A0A385YXY8_9PSED</name>
<dbReference type="EMBL" id="CP032419">
    <property type="protein sequence ID" value="AYC31434.1"/>
    <property type="molecule type" value="Genomic_DNA"/>
</dbReference>
<organism evidence="1 2">
    <name type="scientific">Pseudomonas cavernae</name>
    <dbReference type="NCBI Taxonomy" id="2320867"/>
    <lineage>
        <taxon>Bacteria</taxon>
        <taxon>Pseudomonadati</taxon>
        <taxon>Pseudomonadota</taxon>
        <taxon>Gammaproteobacteria</taxon>
        <taxon>Pseudomonadales</taxon>
        <taxon>Pseudomonadaceae</taxon>
        <taxon>Pseudomonas</taxon>
    </lineage>
</organism>
<evidence type="ECO:0000313" key="2">
    <source>
        <dbReference type="Proteomes" id="UP000265560"/>
    </source>
</evidence>
<accession>A0A385YXY8</accession>
<dbReference type="AlphaFoldDB" id="A0A385YXY8"/>
<reference evidence="2" key="1">
    <citation type="submission" date="2018-09" db="EMBL/GenBank/DDBJ databases">
        <authorList>
            <person name="Zhu H."/>
        </authorList>
    </citation>
    <scope>NUCLEOTIDE SEQUENCE [LARGE SCALE GENOMIC DNA]</scope>
    <source>
        <strain evidence="2">K2W31S-8</strain>
    </source>
</reference>
<proteinExistence type="predicted"/>
<protein>
    <recommendedName>
        <fullName evidence="3">Type II secretion system protein</fullName>
    </recommendedName>
</protein>
<dbReference type="OrthoDB" id="8590950at2"/>
<evidence type="ECO:0008006" key="3">
    <source>
        <dbReference type="Google" id="ProtNLM"/>
    </source>
</evidence>
<evidence type="ECO:0000313" key="1">
    <source>
        <dbReference type="EMBL" id="AYC31434.1"/>
    </source>
</evidence>
<sequence length="123" mass="12420">MIEALIGMLLVAVIGLGLVYTSSRVAVSHKDMNLQSLAVAQLRDLLQRNGSGSLDLCATAPSIKLPPQLSLPVSVSGCDASLSASVGKTSDSARKTLTGLHGPLSLSVTDPALGGEVRVGGGL</sequence>
<dbReference type="KEGG" id="pcav:D3880_03080"/>
<gene>
    <name evidence="1" type="ORF">D3880_03080</name>
</gene>
<keyword evidence="2" id="KW-1185">Reference proteome</keyword>
<dbReference type="Proteomes" id="UP000265560">
    <property type="component" value="Chromosome"/>
</dbReference>